<evidence type="ECO:0000256" key="1">
    <source>
        <dbReference type="SAM" id="MobiDB-lite"/>
    </source>
</evidence>
<proteinExistence type="predicted"/>
<gene>
    <name evidence="2" type="ORF">CTOB1V02_LOCUS11131</name>
</gene>
<evidence type="ECO:0000313" key="2">
    <source>
        <dbReference type="EMBL" id="CAD7233308.1"/>
    </source>
</evidence>
<accession>A0A7R8ZQH0</accession>
<name>A0A7R8ZQH0_9CRUS</name>
<sequence>MVGGEKAGDSQLVEKRSKRKRAAEKRVEALAQALAMAEEDDGAALTKVYDDINEELRSKTELAKKYKGKVRALETEIRDIQQEFEADRMDYLETIRRQDRQLILLQMILERAQQGMKKECNYNNLEKIRNEATWDDDTQRWIIPEFVITRTKLPPAGQFQANPLEGRSVPSKAFGGQVSSKQSLWRAGPGFGQSITGALPNGHSAGANGTNQPRGNPRGSSTSSKTAPPRLADDSDSEDETKNAFSRNPRLRCAGGEGGGEGSAGGRGGGAGGGVSSAAFSPADHCKTLRQDRNLADHCKTTRARSEPRGPLQDYEVKIEASRITARLRGQHRSPAADHCKTTRARSEKPLEELGSSFVSPSVLMMAAFRSSRLRMRVGWKERGGVEENQKEQIRPMRLERSTEENIAGNYFKPKRRQVDVISKAHDDANKASNPLFNSNGLSKNKSSSFSFLNAAPTSEFSGISPRKPSTNVFNGSSGLINGSNSNSWGGTPSWL</sequence>
<feature type="non-terminal residue" evidence="2">
    <location>
        <position position="496"/>
    </location>
</feature>
<feature type="region of interest" description="Disordered" evidence="1">
    <location>
        <begin position="1"/>
        <end position="22"/>
    </location>
</feature>
<organism evidence="2">
    <name type="scientific">Cyprideis torosa</name>
    <dbReference type="NCBI Taxonomy" id="163714"/>
    <lineage>
        <taxon>Eukaryota</taxon>
        <taxon>Metazoa</taxon>
        <taxon>Ecdysozoa</taxon>
        <taxon>Arthropoda</taxon>
        <taxon>Crustacea</taxon>
        <taxon>Oligostraca</taxon>
        <taxon>Ostracoda</taxon>
        <taxon>Podocopa</taxon>
        <taxon>Podocopida</taxon>
        <taxon>Cytherocopina</taxon>
        <taxon>Cytheroidea</taxon>
        <taxon>Cytherideidae</taxon>
        <taxon>Cyprideis</taxon>
    </lineage>
</organism>
<dbReference type="AlphaFoldDB" id="A0A7R8ZQH0"/>
<reference evidence="2" key="1">
    <citation type="submission" date="2020-11" db="EMBL/GenBank/DDBJ databases">
        <authorList>
            <person name="Tran Van P."/>
        </authorList>
    </citation>
    <scope>NUCLEOTIDE SEQUENCE</scope>
</reference>
<protein>
    <submittedName>
        <fullName evidence="2">Uncharacterized protein</fullName>
    </submittedName>
</protein>
<feature type="region of interest" description="Disordered" evidence="1">
    <location>
        <begin position="172"/>
        <end position="279"/>
    </location>
</feature>
<dbReference type="OrthoDB" id="6380441at2759"/>
<dbReference type="EMBL" id="OB666016">
    <property type="protein sequence ID" value="CAD7233308.1"/>
    <property type="molecule type" value="Genomic_DNA"/>
</dbReference>
<feature type="compositionally biased region" description="Gly residues" evidence="1">
    <location>
        <begin position="255"/>
        <end position="275"/>
    </location>
</feature>
<feature type="compositionally biased region" description="Basic and acidic residues" evidence="1">
    <location>
        <begin position="1"/>
        <end position="15"/>
    </location>
</feature>
<feature type="compositionally biased region" description="Polar residues" evidence="1">
    <location>
        <begin position="207"/>
        <end position="226"/>
    </location>
</feature>
<feature type="region of interest" description="Disordered" evidence="1">
    <location>
        <begin position="329"/>
        <end position="349"/>
    </location>
</feature>
<feature type="region of interest" description="Disordered" evidence="1">
    <location>
        <begin position="475"/>
        <end position="496"/>
    </location>
</feature>
<feature type="compositionally biased region" description="Basic and acidic residues" evidence="1">
    <location>
        <begin position="335"/>
        <end position="349"/>
    </location>
</feature>